<sequence>MDQKGAYGTIPNAYHKDWLNSTLPWIWVTPLQHFVGAFPEGQLWTGLGLKGPYQTDVYVEKVPRPNDLTSVPSGDFQKVDRCVAERVFQDLNNTVFVSDVNTSNYWLKYQYIATVYSKDRDIWPGMWSKPMPVVSPRPWAISCDRANSTCTVSLARRHCQHVPGWKIHCLKHYKGEYDTYGSQVVWKKIKDEWVRAYPPGVGCAKVILGHGMSKRNEVLGKTVPFVADPTIIVAEGHAFRKSLCEGKETTGYEWLGPNRIYNNGTCHSPAEHWMHCGSGKEKHESTWIERAGMAVKGVVTAAIEEATEIIEEGVGNGAGCIRCGLTLDQAKILWDVTPALWCTECYVGHFPIQSARGIMSSKDGLYTPMIVPELPMDLETRAEVVFEVEIAEGRVREDGSCNRIPQCSAAEDNPDTGPKPPQQPPSIPTTPPEEPPTLQREDPVSKAYQEVKEQADARVTAILTQLDLSDRATPAAEVEAETPCMDELLIVDRWDASPEPPHLSPVPSENPDVLLLQADGEEDVFLPSEA</sequence>
<feature type="region of interest" description="Disordered" evidence="1">
    <location>
        <begin position="401"/>
        <end position="442"/>
    </location>
</feature>
<evidence type="ECO:0000313" key="2">
    <source>
        <dbReference type="EMBL" id="KAE8284731.1"/>
    </source>
</evidence>
<evidence type="ECO:0000256" key="1">
    <source>
        <dbReference type="SAM" id="MobiDB-lite"/>
    </source>
</evidence>
<protein>
    <submittedName>
        <fullName evidence="2">Uncharacterized protein</fullName>
    </submittedName>
</protein>
<organism evidence="2 3">
    <name type="scientific">Larimichthys crocea</name>
    <name type="common">Large yellow croaker</name>
    <name type="synonym">Pseudosciaena crocea</name>
    <dbReference type="NCBI Taxonomy" id="215358"/>
    <lineage>
        <taxon>Eukaryota</taxon>
        <taxon>Metazoa</taxon>
        <taxon>Chordata</taxon>
        <taxon>Craniata</taxon>
        <taxon>Vertebrata</taxon>
        <taxon>Euteleostomi</taxon>
        <taxon>Actinopterygii</taxon>
        <taxon>Neopterygii</taxon>
        <taxon>Teleostei</taxon>
        <taxon>Neoteleostei</taxon>
        <taxon>Acanthomorphata</taxon>
        <taxon>Eupercaria</taxon>
        <taxon>Sciaenidae</taxon>
        <taxon>Larimichthys</taxon>
    </lineage>
</organism>
<reference evidence="2 3" key="1">
    <citation type="submission" date="2019-07" db="EMBL/GenBank/DDBJ databases">
        <title>Chromosome genome assembly for large yellow croaker.</title>
        <authorList>
            <person name="Xiao S."/>
        </authorList>
    </citation>
    <scope>NUCLEOTIDE SEQUENCE [LARGE SCALE GENOMIC DNA]</scope>
    <source>
        <strain evidence="2">JMULYC20181020</strain>
        <tissue evidence="2">Muscle</tissue>
    </source>
</reference>
<keyword evidence="3" id="KW-1185">Reference proteome</keyword>
<evidence type="ECO:0000313" key="3">
    <source>
        <dbReference type="Proteomes" id="UP000424527"/>
    </source>
</evidence>
<proteinExistence type="predicted"/>
<feature type="compositionally biased region" description="Pro residues" evidence="1">
    <location>
        <begin position="417"/>
        <end position="435"/>
    </location>
</feature>
<name>A0A6G0I0D8_LARCR</name>
<accession>A0A6G0I0D8</accession>
<comment type="caution">
    <text evidence="2">The sequence shown here is derived from an EMBL/GenBank/DDBJ whole genome shotgun (WGS) entry which is preliminary data.</text>
</comment>
<dbReference type="Proteomes" id="UP000424527">
    <property type="component" value="Unassembled WGS sequence"/>
</dbReference>
<gene>
    <name evidence="2" type="ORF">D5F01_LYC16165</name>
</gene>
<dbReference type="EMBL" id="REGW02000016">
    <property type="protein sequence ID" value="KAE8284731.1"/>
    <property type="molecule type" value="Genomic_DNA"/>
</dbReference>
<dbReference type="AlphaFoldDB" id="A0A6G0I0D8"/>